<dbReference type="PANTHER" id="PTHR30086">
    <property type="entry name" value="ARGININE EXPORTER PROTEIN ARGO"/>
    <property type="match status" value="1"/>
</dbReference>
<proteinExistence type="predicted"/>
<name>A0A8D5UHV6_9BACL</name>
<feature type="transmembrane region" description="Helical" evidence="6">
    <location>
        <begin position="146"/>
        <end position="170"/>
    </location>
</feature>
<keyword evidence="8" id="KW-1185">Reference proteome</keyword>
<comment type="subcellular location">
    <subcellularLocation>
        <location evidence="1">Cell membrane</location>
        <topology evidence="1">Multi-pass membrane protein</topology>
    </subcellularLocation>
</comment>
<feature type="transmembrane region" description="Helical" evidence="6">
    <location>
        <begin position="182"/>
        <end position="203"/>
    </location>
</feature>
<keyword evidence="4 6" id="KW-1133">Transmembrane helix</keyword>
<dbReference type="GO" id="GO:0005886">
    <property type="term" value="C:plasma membrane"/>
    <property type="evidence" value="ECO:0007669"/>
    <property type="project" value="UniProtKB-SubCell"/>
</dbReference>
<gene>
    <name evidence="7" type="ORF">JIR001_19900</name>
</gene>
<evidence type="ECO:0000256" key="5">
    <source>
        <dbReference type="ARBA" id="ARBA00023136"/>
    </source>
</evidence>
<feature type="transmembrane region" description="Helical" evidence="6">
    <location>
        <begin position="39"/>
        <end position="64"/>
    </location>
</feature>
<reference evidence="7" key="1">
    <citation type="journal article" date="2013" name="Int. J. Syst. Evol. Microbiol.">
        <title>Polycladomyces abyssicola gen. nov., sp. nov., a thermophilic filamentous bacterium isolated from hemipelagic sediment.</title>
        <authorList>
            <person name="Tsubouchi T."/>
            <person name="Shimane Y."/>
            <person name="Mori K."/>
            <person name="Usui K."/>
            <person name="Hiraki T."/>
            <person name="Tame A."/>
            <person name="Uematsu K."/>
            <person name="Maruyama T."/>
            <person name="Hatada Y."/>
        </authorList>
    </citation>
    <scope>NUCLEOTIDE SEQUENCE</scope>
    <source>
        <strain evidence="7">JIR-001</strain>
    </source>
</reference>
<keyword evidence="3 6" id="KW-0812">Transmembrane</keyword>
<dbReference type="EMBL" id="AP024601">
    <property type="protein sequence ID" value="BCU82207.1"/>
    <property type="molecule type" value="Genomic_DNA"/>
</dbReference>
<evidence type="ECO:0000313" key="7">
    <source>
        <dbReference type="EMBL" id="BCU82207.1"/>
    </source>
</evidence>
<evidence type="ECO:0000256" key="3">
    <source>
        <dbReference type="ARBA" id="ARBA00022692"/>
    </source>
</evidence>
<reference evidence="7" key="2">
    <citation type="journal article" date="2021" name="Microbiol. Resour. Announc.">
        <title>Complete Genome Sequence of Polycladomyces abyssicola JIR-001T, Isolated from Hemipelagic Sediment in Deep Seawater.</title>
        <authorList>
            <person name="Tsubouchi T."/>
            <person name="Kaneko Y."/>
        </authorList>
    </citation>
    <scope>NUCLEOTIDE SEQUENCE</scope>
    <source>
        <strain evidence="7">JIR-001</strain>
    </source>
</reference>
<dbReference type="GO" id="GO:0015171">
    <property type="term" value="F:amino acid transmembrane transporter activity"/>
    <property type="evidence" value="ECO:0007669"/>
    <property type="project" value="TreeGrafter"/>
</dbReference>
<feature type="transmembrane region" description="Helical" evidence="6">
    <location>
        <begin position="6"/>
        <end position="27"/>
    </location>
</feature>
<dbReference type="AlphaFoldDB" id="A0A8D5UHV6"/>
<dbReference type="PANTHER" id="PTHR30086:SF20">
    <property type="entry name" value="ARGININE EXPORTER PROTEIN ARGO-RELATED"/>
    <property type="match status" value="1"/>
</dbReference>
<dbReference type="Pfam" id="PF01810">
    <property type="entry name" value="LysE"/>
    <property type="match status" value="1"/>
</dbReference>
<sequence>MLAAIIHGWVLAFGLIIPLGAQNVFVFNQGALQPKWTRSLPAVLTASVCDTLLIALAVTGVSLVVLQWVWLKWTLFGVGFFFLLYMGWSIWQSAPDPDSEKESAPLPPVKQITFALSVSLLNPHAILDTIGVIGTSSLQYTGIARWAFTISCILVSWVWFFCLSVVGRTLRTLDSGGRWFQWINRLSALIIWGVAAMIGQQLIVELGKHAGTMSW</sequence>
<accession>A0A8D5UHV6</accession>
<evidence type="ECO:0000256" key="4">
    <source>
        <dbReference type="ARBA" id="ARBA00022989"/>
    </source>
</evidence>
<protein>
    <submittedName>
        <fullName evidence="7">Uncharacterized protein</fullName>
    </submittedName>
</protein>
<evidence type="ECO:0000256" key="1">
    <source>
        <dbReference type="ARBA" id="ARBA00004651"/>
    </source>
</evidence>
<dbReference type="InterPro" id="IPR001123">
    <property type="entry name" value="LeuE-type"/>
</dbReference>
<evidence type="ECO:0000256" key="6">
    <source>
        <dbReference type="SAM" id="Phobius"/>
    </source>
</evidence>
<keyword evidence="2" id="KW-1003">Cell membrane</keyword>
<feature type="transmembrane region" description="Helical" evidence="6">
    <location>
        <begin position="70"/>
        <end position="91"/>
    </location>
</feature>
<dbReference type="Proteomes" id="UP000677436">
    <property type="component" value="Chromosome"/>
</dbReference>
<organism evidence="7 8">
    <name type="scientific">Polycladomyces abyssicola</name>
    <dbReference type="NCBI Taxonomy" id="1125966"/>
    <lineage>
        <taxon>Bacteria</taxon>
        <taxon>Bacillati</taxon>
        <taxon>Bacillota</taxon>
        <taxon>Bacilli</taxon>
        <taxon>Bacillales</taxon>
        <taxon>Thermoactinomycetaceae</taxon>
        <taxon>Polycladomyces</taxon>
    </lineage>
</organism>
<keyword evidence="5 6" id="KW-0472">Membrane</keyword>
<dbReference type="KEGG" id="pabs:JIR001_19900"/>
<evidence type="ECO:0000313" key="8">
    <source>
        <dbReference type="Proteomes" id="UP000677436"/>
    </source>
</evidence>
<evidence type="ECO:0000256" key="2">
    <source>
        <dbReference type="ARBA" id="ARBA00022475"/>
    </source>
</evidence>
<dbReference type="RefSeq" id="WP_212772570.1">
    <property type="nucleotide sequence ID" value="NZ_AP024601.1"/>
</dbReference>